<dbReference type="GO" id="GO:0036064">
    <property type="term" value="C:ciliary basal body"/>
    <property type="evidence" value="ECO:0007669"/>
    <property type="project" value="TreeGrafter"/>
</dbReference>
<dbReference type="GO" id="GO:1905515">
    <property type="term" value="P:non-motile cilium assembly"/>
    <property type="evidence" value="ECO:0007669"/>
    <property type="project" value="InterPro"/>
</dbReference>
<dbReference type="InterPro" id="IPR056334">
    <property type="entry name" value="BBS7_GAE_dom"/>
</dbReference>
<reference evidence="5 6" key="1">
    <citation type="journal article" date="2018" name="Nat. Ecol. Evol.">
        <title>Genomic signatures of mitonuclear coevolution across populations of Tigriopus californicus.</title>
        <authorList>
            <person name="Barreto F.S."/>
            <person name="Watson E.T."/>
            <person name="Lima T.G."/>
            <person name="Willett C.S."/>
            <person name="Edmands S."/>
            <person name="Li W."/>
            <person name="Burton R.S."/>
        </authorList>
    </citation>
    <scope>NUCLEOTIDE SEQUENCE [LARGE SCALE GENOMIC DNA]</scope>
    <source>
        <strain evidence="5 6">San Diego</strain>
    </source>
</reference>
<feature type="domain" description="BBS7 beta-propeller" evidence="4">
    <location>
        <begin position="21"/>
        <end position="350"/>
    </location>
</feature>
<dbReference type="GO" id="GO:0043005">
    <property type="term" value="C:neuron projection"/>
    <property type="evidence" value="ECO:0007669"/>
    <property type="project" value="TreeGrafter"/>
</dbReference>
<dbReference type="AlphaFoldDB" id="A0A553P6A0"/>
<dbReference type="STRING" id="6832.A0A553P6A0"/>
<dbReference type="GO" id="GO:0034464">
    <property type="term" value="C:BBSome"/>
    <property type="evidence" value="ECO:0007669"/>
    <property type="project" value="InterPro"/>
</dbReference>
<evidence type="ECO:0000259" key="3">
    <source>
        <dbReference type="Pfam" id="PF23361"/>
    </source>
</evidence>
<dbReference type="GO" id="GO:0008104">
    <property type="term" value="P:intracellular protein localization"/>
    <property type="evidence" value="ECO:0007669"/>
    <property type="project" value="TreeGrafter"/>
</dbReference>
<dbReference type="InterPro" id="IPR056333">
    <property type="entry name" value="BBS7_pf_dom"/>
</dbReference>
<dbReference type="Pfam" id="PF23349">
    <property type="entry name" value="BBS7_hp"/>
    <property type="match status" value="1"/>
</dbReference>
<sequence length="749" mass="84258">MDLNLARVDYMQVGLTSPRTMRLMPSPGGKSQQRVAVADHAGILQVFSMKRQDVTLAFKTLPGPEIRRLELGGALGTVKDKIFISAGNEIRGFTKKGKQFLSFETNLTETIQTASITGNDLLVAGQHVYNHYQDCQDMNYFLSEDKINDILALPGEKVSTLSPLLACQDRSIKMLRDSNVLYSAELPGPPTCLQLYYNDGGENGDEVLYGTSDGKLGLMKFDRKGPQTHWLIEREGAYGAILSMDNYDITGDGVRDLIVGRHDGNIEVYTYDDDINEDSEPTLKYTHVRTILERIGMRVHNENMIHNYRISLLQNCGESVNSIEGGVVGNAGYEEIVVTTYSGWCFGMTSESVEAHTGLQVEMASITDSTRERLGKLRSEIETLQLQVNYERDRYQSNATLDNPPSSISAIPKLDINDRFTLSQADASYNLSLEVQTSIDNVLLQSDVPVDLLDVEKNSAVVSYSACDPQSGNALLATYRCQANTTRLEIKIRTIEGQYGVLQVYITPRLQPKCCQVQQYQIKPLSLHMRTHKFDKNRPANVLHLKGQFTLAEMHNWVGFCLPEVPEKPPSGDVATFTFISTFLDTLLQISYSKGEATFKSDNISTISILKDFLTREATKKRINLMIDCDVNDESVTHTLRLLHPKLESQLLLAKQVAMIQPLKDLAAHEENLDFLSPEFQYILDNAEELENQFKRQPAQLERLYGMITDLFIDQHKFKGQNVKSKVGQLLDILDKYNLEALIEFFKTH</sequence>
<accession>A0A553P6A0</accession>
<dbReference type="InterPro" id="IPR016575">
    <property type="entry name" value="Bardet-Biedl_syndrome_7_prot"/>
</dbReference>
<dbReference type="Pfam" id="PF23360">
    <property type="entry name" value="BBS7_GAE"/>
    <property type="match status" value="1"/>
</dbReference>
<dbReference type="Pfam" id="PF23361">
    <property type="entry name" value="BBS7_pf"/>
    <property type="match status" value="1"/>
</dbReference>
<dbReference type="InterPro" id="IPR056332">
    <property type="entry name" value="Beta-prop_BBS7"/>
</dbReference>
<dbReference type="Proteomes" id="UP000318571">
    <property type="component" value="Chromosome 3"/>
</dbReference>
<proteinExistence type="predicted"/>
<protein>
    <recommendedName>
        <fullName evidence="7">Bardet-Biedl syndrome 7 protein homolog</fullName>
    </recommendedName>
</protein>
<evidence type="ECO:0000259" key="2">
    <source>
        <dbReference type="Pfam" id="PF23360"/>
    </source>
</evidence>
<dbReference type="InterPro" id="IPR056335">
    <property type="entry name" value="BBS7_hairpin"/>
</dbReference>
<dbReference type="OMA" id="KGEGCFK"/>
<comment type="caution">
    <text evidence="5">The sequence shown here is derived from an EMBL/GenBank/DDBJ whole genome shotgun (WGS) entry which is preliminary data.</text>
</comment>
<dbReference type="PIRSF" id="PIRSF011091">
    <property type="entry name" value="BBS7"/>
    <property type="match status" value="1"/>
</dbReference>
<dbReference type="GO" id="GO:0016020">
    <property type="term" value="C:membrane"/>
    <property type="evidence" value="ECO:0007669"/>
    <property type="project" value="TreeGrafter"/>
</dbReference>
<dbReference type="Pfam" id="PF23743">
    <property type="entry name" value="Beta-prop_BBS7"/>
    <property type="match status" value="1"/>
</dbReference>
<organism evidence="5 6">
    <name type="scientific">Tigriopus californicus</name>
    <name type="common">Marine copepod</name>
    <dbReference type="NCBI Taxonomy" id="6832"/>
    <lineage>
        <taxon>Eukaryota</taxon>
        <taxon>Metazoa</taxon>
        <taxon>Ecdysozoa</taxon>
        <taxon>Arthropoda</taxon>
        <taxon>Crustacea</taxon>
        <taxon>Multicrustacea</taxon>
        <taxon>Hexanauplia</taxon>
        <taxon>Copepoda</taxon>
        <taxon>Harpacticoida</taxon>
        <taxon>Harpacticidae</taxon>
        <taxon>Tigriopus</taxon>
    </lineage>
</organism>
<evidence type="ECO:0008006" key="7">
    <source>
        <dbReference type="Google" id="ProtNLM"/>
    </source>
</evidence>
<dbReference type="PANTHER" id="PTHR16074">
    <property type="entry name" value="BARDET-BIEDL SYNDROME 7 PROTEIN"/>
    <property type="match status" value="1"/>
</dbReference>
<dbReference type="GO" id="GO:0005930">
    <property type="term" value="C:axoneme"/>
    <property type="evidence" value="ECO:0007669"/>
    <property type="project" value="TreeGrafter"/>
</dbReference>
<feature type="domain" description="BBS7 GAE" evidence="2">
    <location>
        <begin position="412"/>
        <end position="520"/>
    </location>
</feature>
<feature type="domain" description="BBS7 platform" evidence="3">
    <location>
        <begin position="528"/>
        <end position="630"/>
    </location>
</feature>
<gene>
    <name evidence="5" type="ORF">TCAL_01950</name>
</gene>
<name>A0A553P6A0_TIGCA</name>
<dbReference type="EMBL" id="VCGU01000007">
    <property type="protein sequence ID" value="TRY73217.1"/>
    <property type="molecule type" value="Genomic_DNA"/>
</dbReference>
<feature type="domain" description="BBS7 helical hairpin" evidence="1">
    <location>
        <begin position="633"/>
        <end position="746"/>
    </location>
</feature>
<dbReference type="PANTHER" id="PTHR16074:SF4">
    <property type="entry name" value="BARDET-BIEDL SYNDROME 7 PROTEIN"/>
    <property type="match status" value="1"/>
</dbReference>
<evidence type="ECO:0000259" key="1">
    <source>
        <dbReference type="Pfam" id="PF23349"/>
    </source>
</evidence>
<evidence type="ECO:0000313" key="6">
    <source>
        <dbReference type="Proteomes" id="UP000318571"/>
    </source>
</evidence>
<keyword evidence="6" id="KW-1185">Reference proteome</keyword>
<evidence type="ECO:0000259" key="4">
    <source>
        <dbReference type="Pfam" id="PF23743"/>
    </source>
</evidence>
<evidence type="ECO:0000313" key="5">
    <source>
        <dbReference type="EMBL" id="TRY73217.1"/>
    </source>
</evidence>